<protein>
    <submittedName>
        <fullName evidence="2">Uncharacterized protein</fullName>
    </submittedName>
</protein>
<dbReference type="AlphaFoldDB" id="A0ABD0ND93"/>
<keyword evidence="3" id="KW-1185">Reference proteome</keyword>
<evidence type="ECO:0000256" key="1">
    <source>
        <dbReference type="SAM" id="MobiDB-lite"/>
    </source>
</evidence>
<evidence type="ECO:0000313" key="2">
    <source>
        <dbReference type="EMBL" id="KAL0159995.1"/>
    </source>
</evidence>
<sequence>MFRRPSLVPEPLPRGGCIPPSRRSLSHGVSPWSGPSQLPYWSSAGVPARKTCGWMKFSWGDI</sequence>
<feature type="non-terminal residue" evidence="2">
    <location>
        <position position="62"/>
    </location>
</feature>
<dbReference type="Proteomes" id="UP001529510">
    <property type="component" value="Unassembled WGS sequence"/>
</dbReference>
<comment type="caution">
    <text evidence="2">The sequence shown here is derived from an EMBL/GenBank/DDBJ whole genome shotgun (WGS) entry which is preliminary data.</text>
</comment>
<name>A0ABD0ND93_CIRMR</name>
<proteinExistence type="predicted"/>
<evidence type="ECO:0000313" key="3">
    <source>
        <dbReference type="Proteomes" id="UP001529510"/>
    </source>
</evidence>
<accession>A0ABD0ND93</accession>
<reference evidence="2 3" key="1">
    <citation type="submission" date="2024-05" db="EMBL/GenBank/DDBJ databases">
        <title>Genome sequencing and assembly of Indian major carp, Cirrhinus mrigala (Hamilton, 1822).</title>
        <authorList>
            <person name="Mohindra V."/>
            <person name="Chowdhury L.M."/>
            <person name="Lal K."/>
            <person name="Jena J.K."/>
        </authorList>
    </citation>
    <scope>NUCLEOTIDE SEQUENCE [LARGE SCALE GENOMIC DNA]</scope>
    <source>
        <strain evidence="2">CM1030</strain>
        <tissue evidence="2">Blood</tissue>
    </source>
</reference>
<feature type="region of interest" description="Disordered" evidence="1">
    <location>
        <begin position="1"/>
        <end position="23"/>
    </location>
</feature>
<dbReference type="EMBL" id="JAMKFB020000022">
    <property type="protein sequence ID" value="KAL0159995.1"/>
    <property type="molecule type" value="Genomic_DNA"/>
</dbReference>
<gene>
    <name evidence="2" type="ORF">M9458_043720</name>
</gene>
<organism evidence="2 3">
    <name type="scientific">Cirrhinus mrigala</name>
    <name type="common">Mrigala</name>
    <dbReference type="NCBI Taxonomy" id="683832"/>
    <lineage>
        <taxon>Eukaryota</taxon>
        <taxon>Metazoa</taxon>
        <taxon>Chordata</taxon>
        <taxon>Craniata</taxon>
        <taxon>Vertebrata</taxon>
        <taxon>Euteleostomi</taxon>
        <taxon>Actinopterygii</taxon>
        <taxon>Neopterygii</taxon>
        <taxon>Teleostei</taxon>
        <taxon>Ostariophysi</taxon>
        <taxon>Cypriniformes</taxon>
        <taxon>Cyprinidae</taxon>
        <taxon>Labeoninae</taxon>
        <taxon>Labeonini</taxon>
        <taxon>Cirrhinus</taxon>
    </lineage>
</organism>